<dbReference type="Gene3D" id="1.10.10.10">
    <property type="entry name" value="Winged helix-like DNA-binding domain superfamily/Winged helix DNA-binding domain"/>
    <property type="match status" value="1"/>
</dbReference>
<dbReference type="Gene3D" id="3.40.190.10">
    <property type="entry name" value="Periplasmic binding protein-like II"/>
    <property type="match status" value="2"/>
</dbReference>
<feature type="domain" description="HTH lysR-type" evidence="6">
    <location>
        <begin position="3"/>
        <end position="60"/>
    </location>
</feature>
<accession>Q07MM7</accession>
<dbReference type="SUPFAM" id="SSF46785">
    <property type="entry name" value="Winged helix' DNA-binding domain"/>
    <property type="match status" value="1"/>
</dbReference>
<evidence type="ECO:0000256" key="4">
    <source>
        <dbReference type="ARBA" id="ARBA00023125"/>
    </source>
</evidence>
<reference evidence="7" key="1">
    <citation type="submission" date="2006-09" db="EMBL/GenBank/DDBJ databases">
        <title>Complete sequence of Rhodopseudomonas palustris BisA53.</title>
        <authorList>
            <consortium name="US DOE Joint Genome Institute"/>
            <person name="Copeland A."/>
            <person name="Lucas S."/>
            <person name="Lapidus A."/>
            <person name="Barry K."/>
            <person name="Detter J.C."/>
            <person name="Glavina del Rio T."/>
            <person name="Hammon N."/>
            <person name="Israni S."/>
            <person name="Dalin E."/>
            <person name="Tice H."/>
            <person name="Pitluck S."/>
            <person name="Chain P."/>
            <person name="Malfatti S."/>
            <person name="Shin M."/>
            <person name="Vergez L."/>
            <person name="Schmutz J."/>
            <person name="Larimer F."/>
            <person name="Land M."/>
            <person name="Hauser L."/>
            <person name="Pelletier D.A."/>
            <person name="Kyrpides N."/>
            <person name="Kim E."/>
            <person name="Harwood C.S."/>
            <person name="Oda Y."/>
            <person name="Richardson P."/>
        </authorList>
    </citation>
    <scope>NUCLEOTIDE SEQUENCE [LARGE SCALE GENOMIC DNA]</scope>
    <source>
        <strain evidence="7">BisA53</strain>
    </source>
</reference>
<dbReference type="PROSITE" id="PS50931">
    <property type="entry name" value="HTH_LYSR"/>
    <property type="match status" value="1"/>
</dbReference>
<dbReference type="InterPro" id="IPR005119">
    <property type="entry name" value="LysR_subst-bd"/>
</dbReference>
<proteinExistence type="inferred from homology"/>
<dbReference type="GO" id="GO:0003700">
    <property type="term" value="F:DNA-binding transcription factor activity"/>
    <property type="evidence" value="ECO:0007669"/>
    <property type="project" value="InterPro"/>
</dbReference>
<evidence type="ECO:0000259" key="6">
    <source>
        <dbReference type="PROSITE" id="PS50931"/>
    </source>
</evidence>
<evidence type="ECO:0000313" key="7">
    <source>
        <dbReference type="EMBL" id="ABJ06807.1"/>
    </source>
</evidence>
<dbReference type="SUPFAM" id="SSF53850">
    <property type="entry name" value="Periplasmic binding protein-like II"/>
    <property type="match status" value="1"/>
</dbReference>
<dbReference type="OrthoDB" id="9789529at2"/>
<dbReference type="PANTHER" id="PTHR30579">
    <property type="entry name" value="TRANSCRIPTIONAL REGULATOR"/>
    <property type="match status" value="1"/>
</dbReference>
<dbReference type="PANTHER" id="PTHR30579:SF7">
    <property type="entry name" value="HTH-TYPE TRANSCRIPTIONAL REGULATOR LRHA-RELATED"/>
    <property type="match status" value="1"/>
</dbReference>
<dbReference type="InterPro" id="IPR036390">
    <property type="entry name" value="WH_DNA-bd_sf"/>
</dbReference>
<dbReference type="Pfam" id="PF00126">
    <property type="entry name" value="HTH_1"/>
    <property type="match status" value="1"/>
</dbReference>
<dbReference type="InterPro" id="IPR050176">
    <property type="entry name" value="LTTR"/>
</dbReference>
<dbReference type="GO" id="GO:0003677">
    <property type="term" value="F:DNA binding"/>
    <property type="evidence" value="ECO:0007669"/>
    <property type="project" value="UniProtKB-KW"/>
</dbReference>
<evidence type="ECO:0000256" key="5">
    <source>
        <dbReference type="ARBA" id="ARBA00023163"/>
    </source>
</evidence>
<dbReference type="HOGENOM" id="CLU_039613_1_1_5"/>
<organism evidence="7">
    <name type="scientific">Rhodopseudomonas palustris (strain BisA53)</name>
    <dbReference type="NCBI Taxonomy" id="316055"/>
    <lineage>
        <taxon>Bacteria</taxon>
        <taxon>Pseudomonadati</taxon>
        <taxon>Pseudomonadota</taxon>
        <taxon>Alphaproteobacteria</taxon>
        <taxon>Hyphomicrobiales</taxon>
        <taxon>Nitrobacteraceae</taxon>
        <taxon>Rhodopseudomonas</taxon>
    </lineage>
</organism>
<comment type="function">
    <text evidence="1">NodD regulates the expression of the nodABCFE genes which encode other nodulation proteins. NodD is also a negative regulator of its own expression. Binds flavonoids as inducers.</text>
</comment>
<sequence>MDLDLELVRTFLAVIDHGGFTRAGGRLHKTQSTISLHIRRLEEIVGRPLFDRQGRHAVLTEQGEILRTYAEALVGLNDEALLKLRRPPVTGIVRLGLPEDFATRHLPLALRRFTATHPAIRLEVRSSLTAELMRDLGNGDLDFVLARRELDATEGQLLWREPLIWVGARGRLFSADPLPLVMFPHGCVYRPEVLRRMRSCPRAWEIVYTSSSLAGVQAAVSAGLGVTALAESTVLPDFAVLGAREGLPELPQTDIALFTGVGRNEAAAYLGEYLAESVRSLPANGCV</sequence>
<evidence type="ECO:0000256" key="1">
    <source>
        <dbReference type="ARBA" id="ARBA00003502"/>
    </source>
</evidence>
<keyword evidence="3" id="KW-0805">Transcription regulation</keyword>
<dbReference type="KEGG" id="rpe:RPE_2870"/>
<dbReference type="PRINTS" id="PR00039">
    <property type="entry name" value="HTHLYSR"/>
</dbReference>
<dbReference type="eggNOG" id="COG0583">
    <property type="taxonomic scope" value="Bacteria"/>
</dbReference>
<evidence type="ECO:0000256" key="3">
    <source>
        <dbReference type="ARBA" id="ARBA00023015"/>
    </source>
</evidence>
<comment type="similarity">
    <text evidence="2">Belongs to the LysR transcriptional regulatory family.</text>
</comment>
<dbReference type="EMBL" id="CP000463">
    <property type="protein sequence ID" value="ABJ06807.1"/>
    <property type="molecule type" value="Genomic_DNA"/>
</dbReference>
<dbReference type="AlphaFoldDB" id="Q07MM7"/>
<gene>
    <name evidence="7" type="ordered locus">RPE_2870</name>
</gene>
<dbReference type="STRING" id="316055.RPE_2870"/>
<name>Q07MM7_RHOP5</name>
<keyword evidence="5" id="KW-0804">Transcription</keyword>
<dbReference type="InterPro" id="IPR036388">
    <property type="entry name" value="WH-like_DNA-bd_sf"/>
</dbReference>
<evidence type="ECO:0000256" key="2">
    <source>
        <dbReference type="ARBA" id="ARBA00009437"/>
    </source>
</evidence>
<keyword evidence="4" id="KW-0238">DNA-binding</keyword>
<protein>
    <submittedName>
        <fullName evidence="7">Transcriptional regulator, LysR family</fullName>
    </submittedName>
</protein>
<dbReference type="InterPro" id="IPR000847">
    <property type="entry name" value="LysR_HTH_N"/>
</dbReference>
<dbReference type="Pfam" id="PF03466">
    <property type="entry name" value="LysR_substrate"/>
    <property type="match status" value="1"/>
</dbReference>